<dbReference type="AlphaFoldDB" id="A0A165UKV1"/>
<dbReference type="Proteomes" id="UP000076761">
    <property type="component" value="Unassembled WGS sequence"/>
</dbReference>
<gene>
    <name evidence="1" type="ORF">NEOLEDRAFT_1176057</name>
</gene>
<evidence type="ECO:0000313" key="1">
    <source>
        <dbReference type="EMBL" id="KZT28322.1"/>
    </source>
</evidence>
<name>A0A165UKV1_9AGAM</name>
<organism evidence="1 2">
    <name type="scientific">Neolentinus lepideus HHB14362 ss-1</name>
    <dbReference type="NCBI Taxonomy" id="1314782"/>
    <lineage>
        <taxon>Eukaryota</taxon>
        <taxon>Fungi</taxon>
        <taxon>Dikarya</taxon>
        <taxon>Basidiomycota</taxon>
        <taxon>Agaricomycotina</taxon>
        <taxon>Agaricomycetes</taxon>
        <taxon>Gloeophyllales</taxon>
        <taxon>Gloeophyllaceae</taxon>
        <taxon>Neolentinus</taxon>
    </lineage>
</organism>
<dbReference type="InParanoid" id="A0A165UKV1"/>
<proteinExistence type="predicted"/>
<sequence>MKFESTIIKHESSQHTKALYGLKMEGSSLGRWFLTRLECFGMRAAVLDLAVS</sequence>
<protein>
    <submittedName>
        <fullName evidence="1">Uncharacterized protein</fullName>
    </submittedName>
</protein>
<reference evidence="1 2" key="1">
    <citation type="journal article" date="2016" name="Mol. Biol. Evol.">
        <title>Comparative Genomics of Early-Diverging Mushroom-Forming Fungi Provides Insights into the Origins of Lignocellulose Decay Capabilities.</title>
        <authorList>
            <person name="Nagy L.G."/>
            <person name="Riley R."/>
            <person name="Tritt A."/>
            <person name="Adam C."/>
            <person name="Daum C."/>
            <person name="Floudas D."/>
            <person name="Sun H."/>
            <person name="Yadav J.S."/>
            <person name="Pangilinan J."/>
            <person name="Larsson K.H."/>
            <person name="Matsuura K."/>
            <person name="Barry K."/>
            <person name="Labutti K."/>
            <person name="Kuo R."/>
            <person name="Ohm R.A."/>
            <person name="Bhattacharya S.S."/>
            <person name="Shirouzu T."/>
            <person name="Yoshinaga Y."/>
            <person name="Martin F.M."/>
            <person name="Grigoriev I.V."/>
            <person name="Hibbett D.S."/>
        </authorList>
    </citation>
    <scope>NUCLEOTIDE SEQUENCE [LARGE SCALE GENOMIC DNA]</scope>
    <source>
        <strain evidence="1 2">HHB14362 ss-1</strain>
    </source>
</reference>
<evidence type="ECO:0000313" key="2">
    <source>
        <dbReference type="Proteomes" id="UP000076761"/>
    </source>
</evidence>
<keyword evidence="2" id="KW-1185">Reference proteome</keyword>
<accession>A0A165UKV1</accession>
<dbReference type="EMBL" id="KV425558">
    <property type="protein sequence ID" value="KZT28322.1"/>
    <property type="molecule type" value="Genomic_DNA"/>
</dbReference>